<dbReference type="Proteomes" id="UP000789739">
    <property type="component" value="Unassembled WGS sequence"/>
</dbReference>
<dbReference type="EMBL" id="CAJVPI010004709">
    <property type="protein sequence ID" value="CAG8669565.1"/>
    <property type="molecule type" value="Genomic_DNA"/>
</dbReference>
<accession>A0A9N9E9M4</accession>
<evidence type="ECO:0000313" key="3">
    <source>
        <dbReference type="Proteomes" id="UP000789739"/>
    </source>
</evidence>
<feature type="domain" description="EF-hand" evidence="1">
    <location>
        <begin position="1"/>
        <end position="24"/>
    </location>
</feature>
<evidence type="ECO:0000313" key="2">
    <source>
        <dbReference type="EMBL" id="CAG8669565.1"/>
    </source>
</evidence>
<feature type="non-terminal residue" evidence="2">
    <location>
        <position position="1"/>
    </location>
</feature>
<organism evidence="2 3">
    <name type="scientific">Paraglomus brasilianum</name>
    <dbReference type="NCBI Taxonomy" id="144538"/>
    <lineage>
        <taxon>Eukaryota</taxon>
        <taxon>Fungi</taxon>
        <taxon>Fungi incertae sedis</taxon>
        <taxon>Mucoromycota</taxon>
        <taxon>Glomeromycotina</taxon>
        <taxon>Glomeromycetes</taxon>
        <taxon>Paraglomerales</taxon>
        <taxon>Paraglomeraceae</taxon>
        <taxon>Paraglomus</taxon>
    </lineage>
</organism>
<sequence length="91" mass="10439">YDEDGNEQIDIDELKVARGTLTEDLRKKWEERDGEEDSGKGNKLNKIVEAIRGLEKEVTEYPVDMESDDEKEQIEENDLVAQIEVLSKGNN</sequence>
<protein>
    <submittedName>
        <fullName evidence="2">10995_t:CDS:1</fullName>
    </submittedName>
</protein>
<keyword evidence="3" id="KW-1185">Reference proteome</keyword>
<dbReference type="InterPro" id="IPR002048">
    <property type="entry name" value="EF_hand_dom"/>
</dbReference>
<evidence type="ECO:0000259" key="1">
    <source>
        <dbReference type="PROSITE" id="PS50222"/>
    </source>
</evidence>
<dbReference type="GO" id="GO:0005509">
    <property type="term" value="F:calcium ion binding"/>
    <property type="evidence" value="ECO:0007669"/>
    <property type="project" value="InterPro"/>
</dbReference>
<dbReference type="PROSITE" id="PS50222">
    <property type="entry name" value="EF_HAND_2"/>
    <property type="match status" value="1"/>
</dbReference>
<proteinExistence type="predicted"/>
<comment type="caution">
    <text evidence="2">The sequence shown here is derived from an EMBL/GenBank/DDBJ whole genome shotgun (WGS) entry which is preliminary data.</text>
</comment>
<gene>
    <name evidence="2" type="ORF">PBRASI_LOCUS11230</name>
</gene>
<reference evidence="2" key="1">
    <citation type="submission" date="2021-06" db="EMBL/GenBank/DDBJ databases">
        <authorList>
            <person name="Kallberg Y."/>
            <person name="Tangrot J."/>
            <person name="Rosling A."/>
        </authorList>
    </citation>
    <scope>NUCLEOTIDE SEQUENCE</scope>
    <source>
        <strain evidence="2">BR232B</strain>
    </source>
</reference>
<dbReference type="AlphaFoldDB" id="A0A9N9E9M4"/>
<name>A0A9N9E9M4_9GLOM</name>